<evidence type="ECO:0000313" key="1">
    <source>
        <dbReference type="EMBL" id="KAF2463944.1"/>
    </source>
</evidence>
<evidence type="ECO:0000313" key="2">
    <source>
        <dbReference type="Proteomes" id="UP000799755"/>
    </source>
</evidence>
<protein>
    <submittedName>
        <fullName evidence="1">Uncharacterized protein</fullName>
    </submittedName>
</protein>
<name>A0ACB6QAJ2_9PLEO</name>
<proteinExistence type="predicted"/>
<keyword evidence="2" id="KW-1185">Reference proteome</keyword>
<organism evidence="1 2">
    <name type="scientific">Lindgomyces ingoldianus</name>
    <dbReference type="NCBI Taxonomy" id="673940"/>
    <lineage>
        <taxon>Eukaryota</taxon>
        <taxon>Fungi</taxon>
        <taxon>Dikarya</taxon>
        <taxon>Ascomycota</taxon>
        <taxon>Pezizomycotina</taxon>
        <taxon>Dothideomycetes</taxon>
        <taxon>Pleosporomycetidae</taxon>
        <taxon>Pleosporales</taxon>
        <taxon>Lindgomycetaceae</taxon>
        <taxon>Lindgomyces</taxon>
    </lineage>
</organism>
<dbReference type="EMBL" id="MU003543">
    <property type="protein sequence ID" value="KAF2463944.1"/>
    <property type="molecule type" value="Genomic_DNA"/>
</dbReference>
<sequence length="325" mass="36648">MEDEHHNADLTEGSNVQASRQEGTEDDVEEMEEHPEMDELSPDVGHSRNRRIHSALDVHYVSTAKKESDDNRESEAGEDPAVPARPVQNPEQPHPAGNGSKSTKATRNGSWKRKGRRPTQLINVLRINGLRNNSITAADSTRSLVEEILLGEINKDAEKVSRVTNPARRKQLKTKIMHTLSYSEALGERLMVLQDANDSLVGSSLRLKKFKKQKLDKRREYLAIQRERQELAVKMDQIREHHFYEKAAFDAQNELSNSIFDIQMAIRSGRKQAQHQGREDEGPYAPLKMVLENVAKNVDSGGLLASAKSFNRILERAASFLEGRA</sequence>
<accession>A0ACB6QAJ2</accession>
<dbReference type="Proteomes" id="UP000799755">
    <property type="component" value="Unassembled WGS sequence"/>
</dbReference>
<comment type="caution">
    <text evidence="1">The sequence shown here is derived from an EMBL/GenBank/DDBJ whole genome shotgun (WGS) entry which is preliminary data.</text>
</comment>
<gene>
    <name evidence="1" type="ORF">BDR25DRAFT_307483</name>
</gene>
<reference evidence="1" key="1">
    <citation type="journal article" date="2020" name="Stud. Mycol.">
        <title>101 Dothideomycetes genomes: a test case for predicting lifestyles and emergence of pathogens.</title>
        <authorList>
            <person name="Haridas S."/>
            <person name="Albert R."/>
            <person name="Binder M."/>
            <person name="Bloem J."/>
            <person name="Labutti K."/>
            <person name="Salamov A."/>
            <person name="Andreopoulos B."/>
            <person name="Baker S."/>
            <person name="Barry K."/>
            <person name="Bills G."/>
            <person name="Bluhm B."/>
            <person name="Cannon C."/>
            <person name="Castanera R."/>
            <person name="Culley D."/>
            <person name="Daum C."/>
            <person name="Ezra D."/>
            <person name="Gonzalez J."/>
            <person name="Henrissat B."/>
            <person name="Kuo A."/>
            <person name="Liang C."/>
            <person name="Lipzen A."/>
            <person name="Lutzoni F."/>
            <person name="Magnuson J."/>
            <person name="Mondo S."/>
            <person name="Nolan M."/>
            <person name="Ohm R."/>
            <person name="Pangilinan J."/>
            <person name="Park H.-J."/>
            <person name="Ramirez L."/>
            <person name="Alfaro M."/>
            <person name="Sun H."/>
            <person name="Tritt A."/>
            <person name="Yoshinaga Y."/>
            <person name="Zwiers L.-H."/>
            <person name="Turgeon B."/>
            <person name="Goodwin S."/>
            <person name="Spatafora J."/>
            <person name="Crous P."/>
            <person name="Grigoriev I."/>
        </authorList>
    </citation>
    <scope>NUCLEOTIDE SEQUENCE</scope>
    <source>
        <strain evidence="1">ATCC 200398</strain>
    </source>
</reference>